<comment type="cofactor">
    <cofactor evidence="3">
        <name>FMN</name>
        <dbReference type="ChEBI" id="CHEBI:58210"/>
    </cofactor>
    <text evidence="3">Binds 1 FMN per subunit.</text>
</comment>
<comment type="catalytic activity">
    <reaction evidence="3 4">
        <text>N-[(R)-4-phosphopantothenoyl]-L-cysteine + H(+) = (R)-4'-phosphopantetheine + CO2</text>
        <dbReference type="Rhea" id="RHEA:16793"/>
        <dbReference type="ChEBI" id="CHEBI:15378"/>
        <dbReference type="ChEBI" id="CHEBI:16526"/>
        <dbReference type="ChEBI" id="CHEBI:59458"/>
        <dbReference type="ChEBI" id="CHEBI:61723"/>
        <dbReference type="EC" id="4.1.1.36"/>
    </reaction>
</comment>
<comment type="similarity">
    <text evidence="3 4">In the N-terminal section; belongs to the HFCD (homo-oligomeric flavin containing Cys decarboxylase) superfamily.</text>
</comment>
<keyword evidence="3 4" id="KW-0288">FMN</keyword>
<dbReference type="GO" id="GO:0046872">
    <property type="term" value="F:metal ion binding"/>
    <property type="evidence" value="ECO:0007669"/>
    <property type="project" value="UniProtKB-KW"/>
</dbReference>
<comment type="catalytic activity">
    <reaction evidence="3 4">
        <text>(R)-4'-phosphopantothenate + L-cysteine + CTP = N-[(R)-4-phosphopantothenoyl]-L-cysteine + CMP + diphosphate + H(+)</text>
        <dbReference type="Rhea" id="RHEA:19397"/>
        <dbReference type="ChEBI" id="CHEBI:10986"/>
        <dbReference type="ChEBI" id="CHEBI:15378"/>
        <dbReference type="ChEBI" id="CHEBI:33019"/>
        <dbReference type="ChEBI" id="CHEBI:35235"/>
        <dbReference type="ChEBI" id="CHEBI:37563"/>
        <dbReference type="ChEBI" id="CHEBI:59458"/>
        <dbReference type="ChEBI" id="CHEBI:60377"/>
        <dbReference type="EC" id="6.3.2.5"/>
    </reaction>
</comment>
<dbReference type="Gene3D" id="3.40.50.1950">
    <property type="entry name" value="Flavin prenyltransferase-like"/>
    <property type="match status" value="1"/>
</dbReference>
<evidence type="ECO:0000259" key="5">
    <source>
        <dbReference type="Pfam" id="PF02441"/>
    </source>
</evidence>
<comment type="pathway">
    <text evidence="3 4">Cofactor biosynthesis; coenzyme A biosynthesis; CoA from (R)-pantothenate: step 2/5.</text>
</comment>
<feature type="binding site" evidence="3">
    <location>
        <position position="361"/>
    </location>
    <ligand>
        <name>CTP</name>
        <dbReference type="ChEBI" id="CHEBI:37563"/>
    </ligand>
</feature>
<comment type="function">
    <text evidence="3">Catalyzes two sequential steps in the biosynthesis of coenzyme A. In the first step cysteine is conjugated to 4'-phosphopantothenate to form 4-phosphopantothenoylcysteine. In the second step the latter compound is decarboxylated to form 4'-phosphopantotheine.</text>
</comment>
<comment type="similarity">
    <text evidence="3 4">In the C-terminal section; belongs to the PPC synthetase family.</text>
</comment>
<feature type="domain" description="Flavoprotein" evidence="5">
    <location>
        <begin position="26"/>
        <end position="193"/>
    </location>
</feature>
<keyword evidence="1 3" id="KW-0210">Decarboxylase</keyword>
<dbReference type="InterPro" id="IPR005252">
    <property type="entry name" value="CoaBC"/>
</dbReference>
<dbReference type="EMBL" id="VVUY01000001">
    <property type="protein sequence ID" value="KAA2564267.1"/>
    <property type="molecule type" value="Genomic_DNA"/>
</dbReference>
<dbReference type="GO" id="GO:0004632">
    <property type="term" value="F:phosphopantothenate--cysteine ligase activity"/>
    <property type="evidence" value="ECO:0007669"/>
    <property type="project" value="UniProtKB-UniRule"/>
</dbReference>
<dbReference type="HAMAP" id="MF_02225">
    <property type="entry name" value="CoaBC"/>
    <property type="match status" value="1"/>
</dbReference>
<protein>
    <recommendedName>
        <fullName evidence="3">Coenzyme A biosynthesis bifunctional protein CoaBC</fullName>
    </recommendedName>
    <alternativeName>
        <fullName evidence="3">DNA/pantothenate metabolism flavoprotein</fullName>
    </alternativeName>
    <alternativeName>
        <fullName evidence="3">Phosphopantothenoylcysteine synthetase/decarboxylase</fullName>
        <shortName evidence="3">PPCS-PPCDC</shortName>
    </alternativeName>
    <domain>
        <recommendedName>
            <fullName evidence="3">Phosphopantothenoylcysteine decarboxylase</fullName>
            <shortName evidence="3">PPC decarboxylase</shortName>
            <shortName evidence="3">PPC-DC</shortName>
            <ecNumber evidence="3">4.1.1.36</ecNumber>
        </recommendedName>
        <alternativeName>
            <fullName evidence="3">CoaC</fullName>
        </alternativeName>
    </domain>
    <domain>
        <recommendedName>
            <fullName evidence="3">Phosphopantothenate--cysteine ligase</fullName>
            <ecNumber evidence="3">6.3.2.5</ecNumber>
        </recommendedName>
        <alternativeName>
            <fullName evidence="3">CoaB</fullName>
        </alternativeName>
        <alternativeName>
            <fullName evidence="3">Phosphopantothenoylcysteine synthetase</fullName>
            <shortName evidence="3">PPC synthetase</shortName>
            <shortName evidence="3">PPC-S</shortName>
        </alternativeName>
    </domain>
</protein>
<comment type="caution">
    <text evidence="3">Lacks conserved residue(s) required for the propagation of feature annotation.</text>
</comment>
<comment type="caution">
    <text evidence="7">The sequence shown here is derived from an EMBL/GenBank/DDBJ whole genome shotgun (WGS) entry which is preliminary data.</text>
</comment>
<dbReference type="Proteomes" id="UP000323119">
    <property type="component" value="Unassembled WGS sequence"/>
</dbReference>
<dbReference type="Pfam" id="PF02441">
    <property type="entry name" value="Flavoprotein"/>
    <property type="match status" value="1"/>
</dbReference>
<dbReference type="Gene3D" id="3.40.50.10300">
    <property type="entry name" value="CoaB-like"/>
    <property type="match status" value="1"/>
</dbReference>
<dbReference type="GeneID" id="59808853"/>
<dbReference type="EC" id="4.1.1.36" evidence="3"/>
<keyword evidence="2 3" id="KW-0456">Lyase</keyword>
<evidence type="ECO:0000259" key="6">
    <source>
        <dbReference type="Pfam" id="PF04127"/>
    </source>
</evidence>
<accession>A0A9P3ZLW8</accession>
<dbReference type="InterPro" id="IPR035929">
    <property type="entry name" value="CoaB-like_sf"/>
</dbReference>
<keyword evidence="3" id="KW-0460">Magnesium</keyword>
<comment type="function">
    <text evidence="4">Catalyzes two steps in the biosynthesis of coenzyme A. In the first step cysteine is conjugated to 4'-phosphopantothenate to form 4-phosphopantothenoylcysteine, in the latter compound is decarboxylated to form 4'-phosphopantotheine.</text>
</comment>
<dbReference type="InterPro" id="IPR007085">
    <property type="entry name" value="DNA/pantothenate-metab_flavo_C"/>
</dbReference>
<feature type="binding site" evidence="3">
    <location>
        <position position="365"/>
    </location>
    <ligand>
        <name>CTP</name>
        <dbReference type="ChEBI" id="CHEBI:37563"/>
    </ligand>
</feature>
<dbReference type="GO" id="GO:0004633">
    <property type="term" value="F:phosphopantothenoylcysteine decarboxylase activity"/>
    <property type="evidence" value="ECO:0007669"/>
    <property type="project" value="UniProtKB-UniRule"/>
</dbReference>
<dbReference type="AlphaFoldDB" id="A0A9P3ZLW8"/>
<evidence type="ECO:0000313" key="7">
    <source>
        <dbReference type="EMBL" id="KAA2564267.1"/>
    </source>
</evidence>
<dbReference type="InterPro" id="IPR036551">
    <property type="entry name" value="Flavin_trans-like"/>
</dbReference>
<proteinExistence type="inferred from homology"/>
<feature type="binding site" evidence="3">
    <location>
        <position position="313"/>
    </location>
    <ligand>
        <name>CTP</name>
        <dbReference type="ChEBI" id="CHEBI:37563"/>
    </ligand>
</feature>
<organism evidence="7 8">
    <name type="scientific">Alistipes onderdonkii</name>
    <dbReference type="NCBI Taxonomy" id="328813"/>
    <lineage>
        <taxon>Bacteria</taxon>
        <taxon>Pseudomonadati</taxon>
        <taxon>Bacteroidota</taxon>
        <taxon>Bacteroidia</taxon>
        <taxon>Bacteroidales</taxon>
        <taxon>Rikenellaceae</taxon>
        <taxon>Alistipes</taxon>
    </lineage>
</organism>
<feature type="domain" description="DNA/pantothenate metabolism flavoprotein C-terminal" evidence="6">
    <location>
        <begin position="210"/>
        <end position="418"/>
    </location>
</feature>
<dbReference type="SUPFAM" id="SSF102645">
    <property type="entry name" value="CoaB-like"/>
    <property type="match status" value="1"/>
</dbReference>
<feature type="region of interest" description="Phosphopantothenoylcysteine decarboxylase" evidence="3">
    <location>
        <begin position="1"/>
        <end position="214"/>
    </location>
</feature>
<keyword evidence="3" id="KW-0511">Multifunctional enzyme</keyword>
<reference evidence="7 8" key="1">
    <citation type="journal article" date="2019" name="Nat. Med.">
        <title>A library of human gut bacterial isolates paired with longitudinal multiomics data enables mechanistic microbiome research.</title>
        <authorList>
            <person name="Poyet M."/>
            <person name="Groussin M."/>
            <person name="Gibbons S.M."/>
            <person name="Avila-Pacheco J."/>
            <person name="Jiang X."/>
            <person name="Kearney S.M."/>
            <person name="Perrotta A.R."/>
            <person name="Berdy B."/>
            <person name="Zhao S."/>
            <person name="Lieberman T.D."/>
            <person name="Swanson P.K."/>
            <person name="Smith M."/>
            <person name="Roesemann S."/>
            <person name="Alexander J.E."/>
            <person name="Rich S.A."/>
            <person name="Livny J."/>
            <person name="Vlamakis H."/>
            <person name="Clish C."/>
            <person name="Bullock K."/>
            <person name="Deik A."/>
            <person name="Scott J."/>
            <person name="Pierce K.A."/>
            <person name="Xavier R.J."/>
            <person name="Alm E.J."/>
        </authorList>
    </citation>
    <scope>NUCLEOTIDE SEQUENCE [LARGE SCALE GENOMIC DNA]</scope>
    <source>
        <strain evidence="7 8">BIOML-A204</strain>
    </source>
</reference>
<dbReference type="PANTHER" id="PTHR14359:SF6">
    <property type="entry name" value="PHOSPHOPANTOTHENOYLCYSTEINE DECARBOXYLASE"/>
    <property type="match status" value="1"/>
</dbReference>
<dbReference type="InterPro" id="IPR003382">
    <property type="entry name" value="Flavoprotein"/>
</dbReference>
<dbReference type="NCBIfam" id="TIGR00521">
    <property type="entry name" value="coaBC_dfp"/>
    <property type="match status" value="1"/>
</dbReference>
<feature type="binding site" evidence="3">
    <location>
        <position position="303"/>
    </location>
    <ligand>
        <name>CTP</name>
        <dbReference type="ChEBI" id="CHEBI:37563"/>
    </ligand>
</feature>
<dbReference type="GO" id="GO:0071513">
    <property type="term" value="C:phosphopantothenoylcysteine decarboxylase complex"/>
    <property type="evidence" value="ECO:0007669"/>
    <property type="project" value="TreeGrafter"/>
</dbReference>
<dbReference type="SUPFAM" id="SSF52507">
    <property type="entry name" value="Homo-oligomeric flavin-containing Cys decarboxylases, HFCD"/>
    <property type="match status" value="1"/>
</dbReference>
<dbReference type="PANTHER" id="PTHR14359">
    <property type="entry name" value="HOMO-OLIGOMERIC FLAVIN CONTAINING CYS DECARBOXYLASE FAMILY"/>
    <property type="match status" value="1"/>
</dbReference>
<keyword evidence="3 4" id="KW-0285">Flavoprotein</keyword>
<evidence type="ECO:0000256" key="4">
    <source>
        <dbReference type="RuleBase" id="RU364078"/>
    </source>
</evidence>
<comment type="cofactor">
    <cofactor evidence="3">
        <name>Mg(2+)</name>
        <dbReference type="ChEBI" id="CHEBI:18420"/>
    </cofactor>
</comment>
<dbReference type="GO" id="GO:0015941">
    <property type="term" value="P:pantothenate catabolic process"/>
    <property type="evidence" value="ECO:0007669"/>
    <property type="project" value="InterPro"/>
</dbReference>
<name>A0A9P3ZLW8_9BACT</name>
<evidence type="ECO:0000256" key="3">
    <source>
        <dbReference type="HAMAP-Rule" id="MF_02225"/>
    </source>
</evidence>
<dbReference type="RefSeq" id="WP_055204193.1">
    <property type="nucleotide sequence ID" value="NZ_DAWDUM010000013.1"/>
</dbReference>
<dbReference type="GO" id="GO:0015937">
    <property type="term" value="P:coenzyme A biosynthetic process"/>
    <property type="evidence" value="ECO:0007669"/>
    <property type="project" value="UniProtKB-UniRule"/>
</dbReference>
<feature type="region of interest" description="Phosphopantothenate--cysteine ligase" evidence="3">
    <location>
        <begin position="215"/>
        <end position="421"/>
    </location>
</feature>
<evidence type="ECO:0000313" key="8">
    <source>
        <dbReference type="Proteomes" id="UP000323119"/>
    </source>
</evidence>
<sequence length="421" mass="44169">MNLQGGGIQGPGAGTACPAEGLAGRHILLGITGSIAAYKAAVLCRLLRTAGAEVRVVMTPLAKQFITPLTMATLSRNPILVEFFDPENGAWNSHVSLGEWADCYLIAPATANTLAKMACGIADNLLLTTYLSARCPVVVAPAMDLDMYAHPTTQENLRRLAGHGVRIAEPAEGELASGLTGKGRMAEPAEIAAYVGTLLAAENPEKKKHLSGKRFVVTAGATIEAIDPVRFISNHSSGKMGYAIAGALAARGAQVTLVTGRTSLPTPPGVERVDVLSAAEMYDAATGAFDGADGAVMCAAVADYTPDAVSQTKLKKGEGEMHITLRRTRDIAAELGAAKGGRLLVGFALETHDEQANAEAKLARKNFDFIVLNSLRDAGAGFRGDTNKVTFIDRNGREPLPLMPKSEVAGRIVDKIESLLK</sequence>
<dbReference type="Pfam" id="PF04127">
    <property type="entry name" value="DFP"/>
    <property type="match status" value="1"/>
</dbReference>
<keyword evidence="3" id="KW-0479">Metal-binding</keyword>
<dbReference type="EC" id="6.3.2.5" evidence="3"/>
<gene>
    <name evidence="3 7" type="primary">coaBC</name>
    <name evidence="7" type="ORF">F2S36_00575</name>
</gene>
<keyword evidence="3 4" id="KW-0436">Ligase</keyword>
<evidence type="ECO:0000256" key="1">
    <source>
        <dbReference type="ARBA" id="ARBA00022793"/>
    </source>
</evidence>
<feature type="binding site" evidence="3">
    <location>
        <position position="347"/>
    </location>
    <ligand>
        <name>CTP</name>
        <dbReference type="ChEBI" id="CHEBI:37563"/>
    </ligand>
</feature>
<comment type="pathway">
    <text evidence="3 4">Cofactor biosynthesis; coenzyme A biosynthesis; CoA from (R)-pantothenate: step 3/5.</text>
</comment>
<evidence type="ECO:0000256" key="2">
    <source>
        <dbReference type="ARBA" id="ARBA00023239"/>
    </source>
</evidence>
<dbReference type="GO" id="GO:0010181">
    <property type="term" value="F:FMN binding"/>
    <property type="evidence" value="ECO:0007669"/>
    <property type="project" value="UniProtKB-UniRule"/>
</dbReference>